<feature type="region of interest" description="Disordered" evidence="1">
    <location>
        <begin position="673"/>
        <end position="694"/>
    </location>
</feature>
<dbReference type="OMA" id="HNINNTG"/>
<proteinExistence type="predicted"/>
<evidence type="ECO:0000313" key="2">
    <source>
        <dbReference type="EMBL" id="EJW02163.1"/>
    </source>
</evidence>
<feature type="non-terminal residue" evidence="2">
    <location>
        <position position="694"/>
    </location>
</feature>
<comment type="caution">
    <text evidence="2">The sequence shown here is derived from an EMBL/GenBank/DDBJ whole genome shotgun (WGS) entry which is preliminary data.</text>
</comment>
<feature type="compositionally biased region" description="Low complexity" evidence="1">
    <location>
        <begin position="451"/>
        <end position="466"/>
    </location>
</feature>
<name>J8ZR50_EDHAE</name>
<feature type="region of interest" description="Disordered" evidence="1">
    <location>
        <begin position="59"/>
        <end position="79"/>
    </location>
</feature>
<feature type="compositionally biased region" description="Low complexity" evidence="1">
    <location>
        <begin position="433"/>
        <end position="444"/>
    </location>
</feature>
<dbReference type="AlphaFoldDB" id="J8ZR50"/>
<organism evidence="2 3">
    <name type="scientific">Edhazardia aedis (strain USNM 41457)</name>
    <name type="common">Microsporidian parasite</name>
    <dbReference type="NCBI Taxonomy" id="1003232"/>
    <lineage>
        <taxon>Eukaryota</taxon>
        <taxon>Fungi</taxon>
        <taxon>Fungi incertae sedis</taxon>
        <taxon>Microsporidia</taxon>
        <taxon>Edhazardia</taxon>
    </lineage>
</organism>
<gene>
    <name evidence="2" type="ORF">EDEG_03392</name>
</gene>
<dbReference type="HOGENOM" id="CLU_396908_0_0_1"/>
<reference evidence="2 3" key="1">
    <citation type="submission" date="2011-08" db="EMBL/GenBank/DDBJ databases">
        <authorList>
            <person name="Liu Z.J."/>
            <person name="Shi F.L."/>
            <person name="Lu J.Q."/>
            <person name="Li M."/>
            <person name="Wang Z.L."/>
        </authorList>
    </citation>
    <scope>NUCLEOTIDE SEQUENCE [LARGE SCALE GENOMIC DNA]</scope>
    <source>
        <strain evidence="2 3">USNM 41457</strain>
    </source>
</reference>
<protein>
    <submittedName>
        <fullName evidence="2">Uncharacterized protein</fullName>
    </submittedName>
</protein>
<reference evidence="3" key="2">
    <citation type="submission" date="2015-07" db="EMBL/GenBank/DDBJ databases">
        <title>Contrasting host-pathogen interactions and genome evolution in two generalist and specialist microsporidian pathogens of mosquitoes.</title>
        <authorList>
            <consortium name="The Broad Institute Genomics Platform"/>
            <consortium name="The Broad Institute Genome Sequencing Center for Infectious Disease"/>
            <person name="Cuomo C.A."/>
            <person name="Sanscrainte N.D."/>
            <person name="Goldberg J.M."/>
            <person name="Heiman D."/>
            <person name="Young S."/>
            <person name="Zeng Q."/>
            <person name="Becnel J.J."/>
            <person name="Birren B.W."/>
        </authorList>
    </citation>
    <scope>NUCLEOTIDE SEQUENCE [LARGE SCALE GENOMIC DNA]</scope>
    <source>
        <strain evidence="3">USNM 41457</strain>
    </source>
</reference>
<dbReference type="Proteomes" id="UP000003163">
    <property type="component" value="Unassembled WGS sequence"/>
</dbReference>
<evidence type="ECO:0000256" key="1">
    <source>
        <dbReference type="SAM" id="MobiDB-lite"/>
    </source>
</evidence>
<keyword evidence="3" id="KW-1185">Reference proteome</keyword>
<evidence type="ECO:0000313" key="3">
    <source>
        <dbReference type="Proteomes" id="UP000003163"/>
    </source>
</evidence>
<feature type="compositionally biased region" description="Low complexity" evidence="1">
    <location>
        <begin position="673"/>
        <end position="682"/>
    </location>
</feature>
<dbReference type="InParanoid" id="J8ZR50"/>
<feature type="region of interest" description="Disordered" evidence="1">
    <location>
        <begin position="151"/>
        <end position="176"/>
    </location>
</feature>
<dbReference type="VEuPathDB" id="MicrosporidiaDB:EDEG_03392"/>
<accession>J8ZR50</accession>
<dbReference type="EMBL" id="AFBI03000086">
    <property type="protein sequence ID" value="EJW02163.1"/>
    <property type="molecule type" value="Genomic_DNA"/>
</dbReference>
<sequence>MITNKKYLSDFRKVLKVLRRKYSNECSTDNTNINSISNIIGNINTNNIVDSDNSINSDNSISNNVDKKNNTNNDTNNINGKLRSNDVLERVNGIFGNTLNEKENKLLKSNLEEVTSRNKYLEILEKQKQENLKYLKLSNDDLLIQNNNGNINDFDNNSSNINSRKSSNSYNSNNSVNNMDNIGNRNNLNNFENGGSIYKDRKQINKDLGGFNYHHNTFYNQITSKKNNLSNEIIKDADIFIQRNINGNIYSSSTSNSNSITNSNNINLNSRDINTNINDIFNIKKIHNRDVNARKVNCNSNDIDTINRDINPNINHVNIGKKVIDIPNTIQNKINYINNINNKGNSNVNVVNQQSSLSNIPNKQVIRKDHLGAKLQNQIYSVHQNIETRNMIKNDNPYVSINNDNNNQYRQDNINSVSIENSRLIRSKEYPHSISNISSNQSNIFTDRPRNQSNSSNANTNSNMNSTINRYANTNNKNSNTINTNSNIINNRIMNQYNSSHISNVNNINMQRNQKYNTHINNIQNQYVSPRKVIPITGNFSSSKNTQQNLDTSYDNNINPKSKIPTSIQNNHNINNTGLSNTNSKIFNQSNNIDDNLFVRNHIQKPIINNNPDSSLIYSADRVNRQSFHQNLINSNPCSNYSVGEQRDVNSIVSNNSYNSNTSNFSNRYNTNIRSNNNIQRSDTNSHNNINIER</sequence>
<feature type="compositionally biased region" description="Polar residues" evidence="1">
    <location>
        <begin position="683"/>
        <end position="694"/>
    </location>
</feature>
<feature type="region of interest" description="Disordered" evidence="1">
    <location>
        <begin position="432"/>
        <end position="466"/>
    </location>
</feature>